<dbReference type="RefSeq" id="WP_120514781.1">
    <property type="nucleotide sequence ID" value="NZ_QXZY01000002.1"/>
</dbReference>
<dbReference type="InterPro" id="IPR023997">
    <property type="entry name" value="TonB-dep_OMP_SusC/RagA_CS"/>
</dbReference>
<comment type="caution">
    <text evidence="9">The sequence shown here is derived from an EMBL/GenBank/DDBJ whole genome shotgun (WGS) entry which is preliminary data.</text>
</comment>
<dbReference type="Pfam" id="PF13715">
    <property type="entry name" value="CarbopepD_reg_2"/>
    <property type="match status" value="1"/>
</dbReference>
<dbReference type="InterPro" id="IPR012910">
    <property type="entry name" value="Plug_dom"/>
</dbReference>
<dbReference type="Gene3D" id="2.170.130.10">
    <property type="entry name" value="TonB-dependent receptor, plug domain"/>
    <property type="match status" value="1"/>
</dbReference>
<evidence type="ECO:0000256" key="1">
    <source>
        <dbReference type="ARBA" id="ARBA00004571"/>
    </source>
</evidence>
<evidence type="ECO:0000313" key="10">
    <source>
        <dbReference type="Proteomes" id="UP000279089"/>
    </source>
</evidence>
<evidence type="ECO:0000256" key="4">
    <source>
        <dbReference type="ARBA" id="ARBA00022692"/>
    </source>
</evidence>
<dbReference type="NCBIfam" id="TIGR04057">
    <property type="entry name" value="SusC_RagA_signa"/>
    <property type="match status" value="1"/>
</dbReference>
<evidence type="ECO:0000256" key="5">
    <source>
        <dbReference type="ARBA" id="ARBA00023136"/>
    </source>
</evidence>
<dbReference type="OrthoDB" id="9768177at2"/>
<comment type="similarity">
    <text evidence="7">Belongs to the TonB-dependent receptor family.</text>
</comment>
<evidence type="ECO:0000256" key="2">
    <source>
        <dbReference type="ARBA" id="ARBA00022448"/>
    </source>
</evidence>
<dbReference type="PROSITE" id="PS52016">
    <property type="entry name" value="TONB_DEPENDENT_REC_3"/>
    <property type="match status" value="1"/>
</dbReference>
<dbReference type="SUPFAM" id="SSF49464">
    <property type="entry name" value="Carboxypeptidase regulatory domain-like"/>
    <property type="match status" value="1"/>
</dbReference>
<dbReference type="InterPro" id="IPR039426">
    <property type="entry name" value="TonB-dep_rcpt-like"/>
</dbReference>
<reference evidence="10" key="1">
    <citation type="submission" date="2018-11" db="EMBL/GenBank/DDBJ databases">
        <title>Chitinophaga lutea sp.nov., isolate from arsenic contaminated soil.</title>
        <authorList>
            <person name="Zong Y."/>
        </authorList>
    </citation>
    <scope>NUCLEOTIDE SEQUENCE [LARGE SCALE GENOMIC DNA]</scope>
    <source>
        <strain evidence="10">YLT18</strain>
    </source>
</reference>
<dbReference type="InterPro" id="IPR036942">
    <property type="entry name" value="Beta-barrel_TonB_sf"/>
</dbReference>
<keyword evidence="2 7" id="KW-0813">Transport</keyword>
<dbReference type="AlphaFoldDB" id="A0A3N4MDA0"/>
<dbReference type="InterPro" id="IPR023996">
    <property type="entry name" value="TonB-dep_OMP_SusC/RagA"/>
</dbReference>
<dbReference type="Gene3D" id="2.60.40.1120">
    <property type="entry name" value="Carboxypeptidase-like, regulatory domain"/>
    <property type="match status" value="1"/>
</dbReference>
<evidence type="ECO:0000313" key="9">
    <source>
        <dbReference type="EMBL" id="RPD41844.1"/>
    </source>
</evidence>
<comment type="subcellular location">
    <subcellularLocation>
        <location evidence="1 7">Cell outer membrane</location>
        <topology evidence="1 7">Multi-pass membrane protein</topology>
    </subcellularLocation>
</comment>
<keyword evidence="10" id="KW-1185">Reference proteome</keyword>
<dbReference type="Proteomes" id="UP000279089">
    <property type="component" value="Unassembled WGS sequence"/>
</dbReference>
<dbReference type="EMBL" id="RMBX01000003">
    <property type="protein sequence ID" value="RPD41844.1"/>
    <property type="molecule type" value="Genomic_DNA"/>
</dbReference>
<dbReference type="InterPro" id="IPR008969">
    <property type="entry name" value="CarboxyPept-like_regulatory"/>
</dbReference>
<dbReference type="InterPro" id="IPR037066">
    <property type="entry name" value="Plug_dom_sf"/>
</dbReference>
<sequence>MRQSPVLSLRGLAMLCMVLFLHLATRANVHQFDFKVTLKAEQVALKNVMKDIEKQTGLYFMYSATGGLKINDPVSIHVTNAKLEDVLETLLEVRGISWSIIDKAIVLKSGAVKNKENKETKEAMFRTVSGSVLDKDGQPLPGATVQIKGTNIGTTTAVTGIFSLANVPTKQLVIQARYTGYESQEKVLTEGNIVFNLNPSVSNLDETVVVAYGTSTKRSVTGAVSVVKGEEIRTLPNRSFDKSLQGLVPGLRISNGTGQPGGGVSNMIVRGISTGTEALGGSTVRNPLIVIDGMQVTQDIFNRMGPSDPFTPLTNPLAQINPDDIAEISVLKDAAAIALYGSKASNGVIMVTTKRGRSGKTKFNFSHQTDASMRPASIPKMLNQSQYLELLYETYRNTDPTTWTDEAIRADLFKKFPYQTIGNDTSFYPQAEWDNEIYNHPAITLSNNLSVSGGTPNQTFYLNFEYTKQNGIIKSTGYERASLRVNLDNRITDWLKFGISSTFSYNLQKAGYQSEGPYAGAPSTDILSPLLPIRTSDGSYIKEFTWGTLLNTVYPNPIFERDYNLNKTSAFRGLTTMNADVSFLRHFNFTTSLGVDYMQTENKQKIDPRLSNSGGGYIRDYDTRNANLLWMSILKYQTQIGRHHHIDVLAGQEAQIQNNKNLYLSVKGSFGQQTNPYYTDVVNPEYVMDVFLGGTLKRTSLSQFVHLNYDYRKKYNISGSWRRDGASVFGDSNPFGNYWSLGGAWIISEENFMQPIKNVIPFLKLRGSIGLAGNAGAVNHLLRYHLLSRQLFMKDPAVMPGTSPGNPTIKWEKTSQWNGGLQAGLLNNRLTADVDLYYKFTKNLIYQTILPSFTGYASVMDNIGDIRNSGIELSLSGDIIRRKDLRVALRGNWSKNSNKLLKANKNIYSVSNIMSNEEGREMNSYFMPVWAGVNPANGMPQWLDSSMKPTQQYNLALKQFVGRSQPDAFGSITSTVTWKNLELQAMFYYQYGGLFYNEVNSLLLTDGLRAYHNVPVTALNRWQKPGDIAENPVRLLSNNNSGAENSTRYLQKSDYIRFQNLKLTWRIPRKWLSPARVQDLSIDGQVNNLALWATADDVDPDNVNLGGRGGFAYPNSRTYSIRLNVSF</sequence>
<protein>
    <submittedName>
        <fullName evidence="9">SusC/RagA family TonB-linked outer membrane protein</fullName>
    </submittedName>
</protein>
<evidence type="ECO:0000259" key="8">
    <source>
        <dbReference type="Pfam" id="PF07715"/>
    </source>
</evidence>
<evidence type="ECO:0000256" key="6">
    <source>
        <dbReference type="ARBA" id="ARBA00023237"/>
    </source>
</evidence>
<dbReference type="GO" id="GO:0009279">
    <property type="term" value="C:cell outer membrane"/>
    <property type="evidence" value="ECO:0007669"/>
    <property type="project" value="UniProtKB-SubCell"/>
</dbReference>
<dbReference type="Gene3D" id="2.40.170.20">
    <property type="entry name" value="TonB-dependent receptor, beta-barrel domain"/>
    <property type="match status" value="1"/>
</dbReference>
<name>A0A3N4MDA0_9BACT</name>
<evidence type="ECO:0000256" key="7">
    <source>
        <dbReference type="PROSITE-ProRule" id="PRU01360"/>
    </source>
</evidence>
<evidence type="ECO:0000256" key="3">
    <source>
        <dbReference type="ARBA" id="ARBA00022452"/>
    </source>
</evidence>
<feature type="domain" description="TonB-dependent receptor plug" evidence="8">
    <location>
        <begin position="217"/>
        <end position="348"/>
    </location>
</feature>
<dbReference type="Pfam" id="PF07715">
    <property type="entry name" value="Plug"/>
    <property type="match status" value="1"/>
</dbReference>
<dbReference type="SUPFAM" id="SSF56935">
    <property type="entry name" value="Porins"/>
    <property type="match status" value="1"/>
</dbReference>
<keyword evidence="4 7" id="KW-0812">Transmembrane</keyword>
<keyword evidence="6 7" id="KW-0998">Cell outer membrane</keyword>
<proteinExistence type="inferred from homology"/>
<dbReference type="NCBIfam" id="TIGR04056">
    <property type="entry name" value="OMP_RagA_SusC"/>
    <property type="match status" value="1"/>
</dbReference>
<organism evidence="9 10">
    <name type="scientific">Chitinophaga barathri</name>
    <dbReference type="NCBI Taxonomy" id="1647451"/>
    <lineage>
        <taxon>Bacteria</taxon>
        <taxon>Pseudomonadati</taxon>
        <taxon>Bacteroidota</taxon>
        <taxon>Chitinophagia</taxon>
        <taxon>Chitinophagales</taxon>
        <taxon>Chitinophagaceae</taxon>
        <taxon>Chitinophaga</taxon>
    </lineage>
</organism>
<keyword evidence="3 7" id="KW-1134">Transmembrane beta strand</keyword>
<gene>
    <name evidence="9" type="ORF">EG028_06680</name>
</gene>
<keyword evidence="5 7" id="KW-0472">Membrane</keyword>
<accession>A0A3N4MDA0</accession>